<dbReference type="Proteomes" id="UP001250791">
    <property type="component" value="Unassembled WGS sequence"/>
</dbReference>
<evidence type="ECO:0000313" key="1">
    <source>
        <dbReference type="EMBL" id="MDR6904285.1"/>
    </source>
</evidence>
<name>A0ABU1SZF1_9HYPH</name>
<reference evidence="1 2" key="1">
    <citation type="submission" date="2023-07" db="EMBL/GenBank/DDBJ databases">
        <title>Sorghum-associated microbial communities from plants grown in Nebraska, USA.</title>
        <authorList>
            <person name="Schachtman D."/>
        </authorList>
    </citation>
    <scope>NUCLEOTIDE SEQUENCE [LARGE SCALE GENOMIC DNA]</scope>
    <source>
        <strain evidence="1 2">3199</strain>
    </source>
</reference>
<proteinExistence type="predicted"/>
<accession>A0ABU1SZF1</accession>
<sequence>MLLDVSAIHDQNSGFLEQSKQAQENLDAASSCIDVISDFARIESFSREDDVVILRLGIRVLNDAGAAASCAYSGYYQPALAMIRDIVEVSFLLDLFQRQPEQIAEWRTCSEADRKKKFKPVKIRETLDNLDGRQEKVRKEAYDFFSGHGTHIDPFMQLISPDNLTMIGPFASEKIVVAFTFDLARWLLLATGFFLKAIDLSQVKDEGLRLSLTQKKFNFIIQLTSATTRLNLSQMTCHG</sequence>
<dbReference type="EMBL" id="JAVDUP010000017">
    <property type="protein sequence ID" value="MDR6904285.1"/>
    <property type="molecule type" value="Genomic_DNA"/>
</dbReference>
<organism evidence="1 2">
    <name type="scientific">Rhizobium miluonense</name>
    <dbReference type="NCBI Taxonomy" id="411945"/>
    <lineage>
        <taxon>Bacteria</taxon>
        <taxon>Pseudomonadati</taxon>
        <taxon>Pseudomonadota</taxon>
        <taxon>Alphaproteobacteria</taxon>
        <taxon>Hyphomicrobiales</taxon>
        <taxon>Rhizobiaceae</taxon>
        <taxon>Rhizobium/Agrobacterium group</taxon>
        <taxon>Rhizobium</taxon>
    </lineage>
</organism>
<evidence type="ECO:0000313" key="2">
    <source>
        <dbReference type="Proteomes" id="UP001250791"/>
    </source>
</evidence>
<keyword evidence="2" id="KW-1185">Reference proteome</keyword>
<dbReference type="RefSeq" id="WP_310236080.1">
    <property type="nucleotide sequence ID" value="NZ_JAVDUP010000017.1"/>
</dbReference>
<comment type="caution">
    <text evidence="1">The sequence shown here is derived from an EMBL/GenBank/DDBJ whole genome shotgun (WGS) entry which is preliminary data.</text>
</comment>
<gene>
    <name evidence="1" type="ORF">J2W52_005920</name>
</gene>
<protein>
    <submittedName>
        <fullName evidence="1">Uncharacterized protein</fullName>
    </submittedName>
</protein>